<gene>
    <name evidence="2" type="ORF">SMN809_LOCUS23352</name>
</gene>
<feature type="transmembrane region" description="Helical" evidence="1">
    <location>
        <begin position="92"/>
        <end position="110"/>
    </location>
</feature>
<feature type="transmembrane region" description="Helical" evidence="1">
    <location>
        <begin position="7"/>
        <end position="29"/>
    </location>
</feature>
<protein>
    <submittedName>
        <fullName evidence="2">Uncharacterized protein</fullName>
    </submittedName>
</protein>
<feature type="transmembrane region" description="Helical" evidence="1">
    <location>
        <begin position="154"/>
        <end position="172"/>
    </location>
</feature>
<organism evidence="2 3">
    <name type="scientific">Rotaria magnacalcarata</name>
    <dbReference type="NCBI Taxonomy" id="392030"/>
    <lineage>
        <taxon>Eukaryota</taxon>
        <taxon>Metazoa</taxon>
        <taxon>Spiralia</taxon>
        <taxon>Gnathifera</taxon>
        <taxon>Rotifera</taxon>
        <taxon>Eurotatoria</taxon>
        <taxon>Bdelloidea</taxon>
        <taxon>Philodinida</taxon>
        <taxon>Philodinidae</taxon>
        <taxon>Rotaria</taxon>
    </lineage>
</organism>
<keyword evidence="1" id="KW-1133">Transmembrane helix</keyword>
<feature type="transmembrane region" description="Helical" evidence="1">
    <location>
        <begin position="116"/>
        <end position="133"/>
    </location>
</feature>
<dbReference type="Proteomes" id="UP000676336">
    <property type="component" value="Unassembled WGS sequence"/>
</dbReference>
<evidence type="ECO:0000313" key="2">
    <source>
        <dbReference type="EMBL" id="CAF4235972.1"/>
    </source>
</evidence>
<feature type="transmembrane region" description="Helical" evidence="1">
    <location>
        <begin position="49"/>
        <end position="71"/>
    </location>
</feature>
<comment type="caution">
    <text evidence="2">The sequence shown here is derived from an EMBL/GenBank/DDBJ whole genome shotgun (WGS) entry which is preliminary data.</text>
</comment>
<name>A0A8S2T299_9BILA</name>
<proteinExistence type="predicted"/>
<keyword evidence="1" id="KW-0812">Transmembrane</keyword>
<dbReference type="EMBL" id="CAJOBI010024366">
    <property type="protein sequence ID" value="CAF4235972.1"/>
    <property type="molecule type" value="Genomic_DNA"/>
</dbReference>
<evidence type="ECO:0000256" key="1">
    <source>
        <dbReference type="SAM" id="Phobius"/>
    </source>
</evidence>
<sequence>MNSRLTRIILPVAACIIYVCFDFLYIFLAKDRYAKIVQDIQKEKMEIDTVAALICYIIMAVGWYFITVQLAKAYFDRLKQRSASWPSISSSALSGLVAGFLYGFVVYGVYNCTTRAIFWFSLWVYFFVVYGVYNCTTRAIFASRYPISLLVQDLAWGSLYNMVFTCVYMLIWHKLCSPIDL</sequence>
<reference evidence="2" key="1">
    <citation type="submission" date="2021-02" db="EMBL/GenBank/DDBJ databases">
        <authorList>
            <person name="Nowell W R."/>
        </authorList>
    </citation>
    <scope>NUCLEOTIDE SEQUENCE</scope>
</reference>
<dbReference type="AlphaFoldDB" id="A0A8S2T299"/>
<evidence type="ECO:0000313" key="3">
    <source>
        <dbReference type="Proteomes" id="UP000676336"/>
    </source>
</evidence>
<keyword evidence="1" id="KW-0472">Membrane</keyword>
<accession>A0A8S2T299</accession>